<evidence type="ECO:0000256" key="1">
    <source>
        <dbReference type="SAM" id="MobiDB-lite"/>
    </source>
</evidence>
<dbReference type="InterPro" id="IPR022214">
    <property type="entry name" value="MZT1"/>
</dbReference>
<dbReference type="Pfam" id="PF12554">
    <property type="entry name" value="MOZART1"/>
    <property type="match status" value="1"/>
</dbReference>
<dbReference type="GO" id="GO:0033566">
    <property type="term" value="P:gamma-tubulin complex localization"/>
    <property type="evidence" value="ECO:0007669"/>
    <property type="project" value="InterPro"/>
</dbReference>
<dbReference type="AlphaFoldDB" id="A0AAD7UMG4"/>
<name>A0AAD7UMG4_9STRA</name>
<feature type="region of interest" description="Disordered" evidence="1">
    <location>
        <begin position="90"/>
        <end position="116"/>
    </location>
</feature>
<evidence type="ECO:0000313" key="3">
    <source>
        <dbReference type="Proteomes" id="UP001230188"/>
    </source>
</evidence>
<dbReference type="Proteomes" id="UP001230188">
    <property type="component" value="Unassembled WGS sequence"/>
</dbReference>
<evidence type="ECO:0000313" key="2">
    <source>
        <dbReference type="EMBL" id="KAJ8610087.1"/>
    </source>
</evidence>
<reference evidence="2" key="1">
    <citation type="submission" date="2023-01" db="EMBL/GenBank/DDBJ databases">
        <title>Metagenome sequencing of chrysophaentin producing Chrysophaeum taylorii.</title>
        <authorList>
            <person name="Davison J."/>
            <person name="Bewley C."/>
        </authorList>
    </citation>
    <scope>NUCLEOTIDE SEQUENCE</scope>
    <source>
        <strain evidence="2">NIES-1699</strain>
    </source>
</reference>
<sequence length="116" mass="12544">MMEGGLPKEALDVVHEMSELLDTGLNRRALDAIARLCDEGVVVVGSSAMTTQFERRRQPVCSRARCVVSLSRAHVASVVRELSHEKEAIGKRRRQAAAAAAAARASHQARGDGEPR</sequence>
<comment type="caution">
    <text evidence="2">The sequence shown here is derived from an EMBL/GenBank/DDBJ whole genome shotgun (WGS) entry which is preliminary data.</text>
</comment>
<dbReference type="EMBL" id="JAQMWT010000119">
    <property type="protein sequence ID" value="KAJ8610087.1"/>
    <property type="molecule type" value="Genomic_DNA"/>
</dbReference>
<accession>A0AAD7UMG4</accession>
<feature type="compositionally biased region" description="Low complexity" evidence="1">
    <location>
        <begin position="96"/>
        <end position="108"/>
    </location>
</feature>
<gene>
    <name evidence="2" type="ORF">CTAYLR_007081</name>
</gene>
<protein>
    <submittedName>
        <fullName evidence="2">Uncharacterized protein</fullName>
    </submittedName>
</protein>
<keyword evidence="3" id="KW-1185">Reference proteome</keyword>
<organism evidence="2 3">
    <name type="scientific">Chrysophaeum taylorii</name>
    <dbReference type="NCBI Taxonomy" id="2483200"/>
    <lineage>
        <taxon>Eukaryota</taxon>
        <taxon>Sar</taxon>
        <taxon>Stramenopiles</taxon>
        <taxon>Ochrophyta</taxon>
        <taxon>Pelagophyceae</taxon>
        <taxon>Pelagomonadales</taxon>
        <taxon>Pelagomonadaceae</taxon>
        <taxon>Chrysophaeum</taxon>
    </lineage>
</organism>
<proteinExistence type="predicted"/>
<dbReference type="GO" id="GO:0000931">
    <property type="term" value="C:gamma-tubulin ring complex"/>
    <property type="evidence" value="ECO:0007669"/>
    <property type="project" value="InterPro"/>
</dbReference>